<dbReference type="RefSeq" id="WP_193721475.1">
    <property type="nucleotide sequence ID" value="NZ_JACSPN010000039.1"/>
</dbReference>
<evidence type="ECO:0000313" key="3">
    <source>
        <dbReference type="Proteomes" id="UP000822993"/>
    </source>
</evidence>
<organism evidence="2 3">
    <name type="scientific">Oerskovia douganii</name>
    <dbReference type="NCBI Taxonomy" id="2762210"/>
    <lineage>
        <taxon>Bacteria</taxon>
        <taxon>Bacillati</taxon>
        <taxon>Actinomycetota</taxon>
        <taxon>Actinomycetes</taxon>
        <taxon>Micrococcales</taxon>
        <taxon>Cellulomonadaceae</taxon>
        <taxon>Oerskovia</taxon>
    </lineage>
</organism>
<proteinExistence type="predicted"/>
<accession>A0A9D5UDC3</accession>
<dbReference type="EMBL" id="JACSPN010000039">
    <property type="protein sequence ID" value="MBE7702284.1"/>
    <property type="molecule type" value="Genomic_DNA"/>
</dbReference>
<evidence type="ECO:0000313" key="2">
    <source>
        <dbReference type="EMBL" id="MBE7702284.1"/>
    </source>
</evidence>
<protein>
    <submittedName>
        <fullName evidence="2">Uncharacterized protein</fullName>
    </submittedName>
</protein>
<comment type="caution">
    <text evidence="2">The sequence shown here is derived from an EMBL/GenBank/DDBJ whole genome shotgun (WGS) entry which is preliminary data.</text>
</comment>
<sequence length="283" mass="30443">MSENTQNAGRSGILGTVSRSPEATFGGIGRARRVVVIGIIRRHHTDGEHVQLFANGPVIADQPETGPAAVAVHTVRRPLRGSSWETWHVQPWGQDMPREGWQASGAGIAVRGLPGMPASENAEVVISLHDHREHLDLLSALAAAERVEASEYLERAAHAVYLRRTAVRQAQDDLATDGIDLNAPAALAVIDPAMGRLREAEREEYAARLVLDAVSLLQDPAPYSHRDEVSASAAANVDAARFAAAVRDPHPSYTPDHVLALVGAGQVIKQWARERVQPPTARG</sequence>
<evidence type="ECO:0000256" key="1">
    <source>
        <dbReference type="SAM" id="MobiDB-lite"/>
    </source>
</evidence>
<reference evidence="2 3" key="1">
    <citation type="submission" date="2020-08" db="EMBL/GenBank/DDBJ databases">
        <title>A Genomic Blueprint of the Chicken Gut Microbiome.</title>
        <authorList>
            <person name="Gilroy R."/>
            <person name="Ravi A."/>
            <person name="Getino M."/>
            <person name="Pursley I."/>
            <person name="Horton D.L."/>
            <person name="Alikhan N.-F."/>
            <person name="Baker D."/>
            <person name="Gharbi K."/>
            <person name="Hall N."/>
            <person name="Watson M."/>
            <person name="Adriaenssens E.M."/>
            <person name="Foster-Nyarko E."/>
            <person name="Jarju S."/>
            <person name="Secka A."/>
            <person name="Antonio M."/>
            <person name="Oren A."/>
            <person name="Chaudhuri R."/>
            <person name="La Ragione R.M."/>
            <person name="Hildebrand F."/>
            <person name="Pallen M.J."/>
        </authorList>
    </citation>
    <scope>NUCLEOTIDE SEQUENCE [LARGE SCALE GENOMIC DNA]</scope>
    <source>
        <strain evidence="2 3">Sa1BUA8</strain>
    </source>
</reference>
<dbReference type="Proteomes" id="UP000822993">
    <property type="component" value="Unassembled WGS sequence"/>
</dbReference>
<dbReference type="AlphaFoldDB" id="A0A9D5UDC3"/>
<name>A0A9D5UDC3_9CELL</name>
<keyword evidence="3" id="KW-1185">Reference proteome</keyword>
<gene>
    <name evidence="2" type="ORF">H9623_18490</name>
</gene>
<feature type="region of interest" description="Disordered" evidence="1">
    <location>
        <begin position="1"/>
        <end position="22"/>
    </location>
</feature>